<dbReference type="PROSITE" id="PS51450">
    <property type="entry name" value="LRR"/>
    <property type="match status" value="1"/>
</dbReference>
<dbReference type="Gene3D" id="3.80.10.10">
    <property type="entry name" value="Ribonuclease Inhibitor"/>
    <property type="match status" value="2"/>
</dbReference>
<dbReference type="EMBL" id="OU963868">
    <property type="protein sequence ID" value="CAH0393612.1"/>
    <property type="molecule type" value="Genomic_DNA"/>
</dbReference>
<name>A0A9P0AKA3_BEMTA</name>
<evidence type="ECO:0000313" key="4">
    <source>
        <dbReference type="EMBL" id="CAH0393612.1"/>
    </source>
</evidence>
<keyword evidence="3" id="KW-0732">Signal</keyword>
<proteinExistence type="predicted"/>
<dbReference type="PROSITE" id="PS51257">
    <property type="entry name" value="PROKAR_LIPOPROTEIN"/>
    <property type="match status" value="1"/>
</dbReference>
<reference evidence="4" key="1">
    <citation type="submission" date="2021-12" db="EMBL/GenBank/DDBJ databases">
        <authorList>
            <person name="King R."/>
        </authorList>
    </citation>
    <scope>NUCLEOTIDE SEQUENCE</scope>
</reference>
<keyword evidence="5" id="KW-1185">Reference proteome</keyword>
<keyword evidence="2" id="KW-0677">Repeat</keyword>
<accession>A0A9P0AKA3</accession>
<dbReference type="AlphaFoldDB" id="A0A9P0AKA3"/>
<sequence>MCFVRQVISLSFGLVAACAEIAGYESLRGLARAVDYLPEIVETNQDCSFLPRLFEELVPTQFQLVHLVGCYEWRIYVNLTEDSRECRQLAASVIQLTLTDGELVEIPSLFDFASLQFQAVPFLIAFPNLQSVSFAHNKIQKIQLDTFSYNLQLRELYLNSNEIEAIQSGAFKKLTLLTTLNLSKNKLFEVPALLPLSLLNLDLSDNQLERVAPHTIEENVKRLESLNLCGNNLKPRTSLNHLEFGNLRRLCLGSAGIGFPLQNNEILNFHLVNLTLSSEGSLHWSLNASSLSAIRKLLRLQELNIEHFKVESLEFLHPLSKLEVLMMKSVSFVQVYSLPGMFFINKSQLKIVDLEQSPKLATILLSHLAKLPHLEKLSLRRTELKTLPADPFITAKTVRLDLSMNPLHCTEDFQWVLDQCEQRRPNGDDPILISPDITCCDAPYRLEGVELRCVEDFGGLESNSTSDTKKTDRIR</sequence>
<dbReference type="PANTHER" id="PTHR45712">
    <property type="entry name" value="AGAP008170-PA"/>
    <property type="match status" value="1"/>
</dbReference>
<dbReference type="InterPro" id="IPR032675">
    <property type="entry name" value="LRR_dom_sf"/>
</dbReference>
<dbReference type="InterPro" id="IPR050333">
    <property type="entry name" value="SLRP"/>
</dbReference>
<feature type="signal peptide" evidence="3">
    <location>
        <begin position="1"/>
        <end position="17"/>
    </location>
</feature>
<evidence type="ECO:0000256" key="1">
    <source>
        <dbReference type="ARBA" id="ARBA00022614"/>
    </source>
</evidence>
<dbReference type="SUPFAM" id="SSF52058">
    <property type="entry name" value="L domain-like"/>
    <property type="match status" value="1"/>
</dbReference>
<evidence type="ECO:0000313" key="5">
    <source>
        <dbReference type="Proteomes" id="UP001152759"/>
    </source>
</evidence>
<gene>
    <name evidence="4" type="ORF">BEMITA_LOCUS11992</name>
</gene>
<feature type="chain" id="PRO_5040353955" evidence="3">
    <location>
        <begin position="18"/>
        <end position="475"/>
    </location>
</feature>
<protein>
    <submittedName>
        <fullName evidence="4">Uncharacterized protein</fullName>
    </submittedName>
</protein>
<dbReference type="SMART" id="SM00369">
    <property type="entry name" value="LRR_TYP"/>
    <property type="match status" value="5"/>
</dbReference>
<keyword evidence="1" id="KW-0433">Leucine-rich repeat</keyword>
<dbReference type="Pfam" id="PF13855">
    <property type="entry name" value="LRR_8"/>
    <property type="match status" value="1"/>
</dbReference>
<dbReference type="InterPro" id="IPR001611">
    <property type="entry name" value="Leu-rich_rpt"/>
</dbReference>
<organism evidence="4 5">
    <name type="scientific">Bemisia tabaci</name>
    <name type="common">Sweetpotato whitefly</name>
    <name type="synonym">Aleurodes tabaci</name>
    <dbReference type="NCBI Taxonomy" id="7038"/>
    <lineage>
        <taxon>Eukaryota</taxon>
        <taxon>Metazoa</taxon>
        <taxon>Ecdysozoa</taxon>
        <taxon>Arthropoda</taxon>
        <taxon>Hexapoda</taxon>
        <taxon>Insecta</taxon>
        <taxon>Pterygota</taxon>
        <taxon>Neoptera</taxon>
        <taxon>Paraneoptera</taxon>
        <taxon>Hemiptera</taxon>
        <taxon>Sternorrhyncha</taxon>
        <taxon>Aleyrodoidea</taxon>
        <taxon>Aleyrodidae</taxon>
        <taxon>Aleyrodinae</taxon>
        <taxon>Bemisia</taxon>
    </lineage>
</organism>
<dbReference type="PANTHER" id="PTHR45712:SF31">
    <property type="entry name" value="PODOCAN"/>
    <property type="match status" value="1"/>
</dbReference>
<evidence type="ECO:0000256" key="2">
    <source>
        <dbReference type="ARBA" id="ARBA00022737"/>
    </source>
</evidence>
<dbReference type="Proteomes" id="UP001152759">
    <property type="component" value="Chromosome 7"/>
</dbReference>
<dbReference type="GO" id="GO:0005615">
    <property type="term" value="C:extracellular space"/>
    <property type="evidence" value="ECO:0007669"/>
    <property type="project" value="TreeGrafter"/>
</dbReference>
<evidence type="ECO:0000256" key="3">
    <source>
        <dbReference type="SAM" id="SignalP"/>
    </source>
</evidence>
<dbReference type="KEGG" id="btab:109032307"/>
<dbReference type="InterPro" id="IPR003591">
    <property type="entry name" value="Leu-rich_rpt_typical-subtyp"/>
</dbReference>